<evidence type="ECO:0008006" key="5">
    <source>
        <dbReference type="Google" id="ProtNLM"/>
    </source>
</evidence>
<dbReference type="EMBL" id="BAAAZO010000012">
    <property type="protein sequence ID" value="GAA3637596.1"/>
    <property type="molecule type" value="Genomic_DNA"/>
</dbReference>
<dbReference type="RefSeq" id="WP_231481562.1">
    <property type="nucleotide sequence ID" value="NZ_BAAAZO010000012.1"/>
</dbReference>
<organism evidence="3 4">
    <name type="scientific">Kineosporia mesophila</name>
    <dbReference type="NCBI Taxonomy" id="566012"/>
    <lineage>
        <taxon>Bacteria</taxon>
        <taxon>Bacillati</taxon>
        <taxon>Actinomycetota</taxon>
        <taxon>Actinomycetes</taxon>
        <taxon>Kineosporiales</taxon>
        <taxon>Kineosporiaceae</taxon>
        <taxon>Kineosporia</taxon>
    </lineage>
</organism>
<feature type="region of interest" description="Disordered" evidence="1">
    <location>
        <begin position="218"/>
        <end position="240"/>
    </location>
</feature>
<evidence type="ECO:0000313" key="3">
    <source>
        <dbReference type="EMBL" id="GAA3637596.1"/>
    </source>
</evidence>
<keyword evidence="4" id="KW-1185">Reference proteome</keyword>
<keyword evidence="2" id="KW-1133">Transmembrane helix</keyword>
<dbReference type="InterPro" id="IPR007813">
    <property type="entry name" value="PilN"/>
</dbReference>
<protein>
    <recommendedName>
        <fullName evidence="5">Type IV pilus assembly protein PilN</fullName>
    </recommendedName>
</protein>
<evidence type="ECO:0000256" key="1">
    <source>
        <dbReference type="SAM" id="MobiDB-lite"/>
    </source>
</evidence>
<reference evidence="4" key="1">
    <citation type="journal article" date="2019" name="Int. J. Syst. Evol. Microbiol.">
        <title>The Global Catalogue of Microorganisms (GCM) 10K type strain sequencing project: providing services to taxonomists for standard genome sequencing and annotation.</title>
        <authorList>
            <consortium name="The Broad Institute Genomics Platform"/>
            <consortium name="The Broad Institute Genome Sequencing Center for Infectious Disease"/>
            <person name="Wu L."/>
            <person name="Ma J."/>
        </authorList>
    </citation>
    <scope>NUCLEOTIDE SEQUENCE [LARGE SCALE GENOMIC DNA]</scope>
    <source>
        <strain evidence="4">JCM 16902</strain>
    </source>
</reference>
<keyword evidence="2" id="KW-0472">Membrane</keyword>
<proteinExistence type="predicted"/>
<dbReference type="Proteomes" id="UP001501074">
    <property type="component" value="Unassembled WGS sequence"/>
</dbReference>
<keyword evidence="2" id="KW-0812">Transmembrane</keyword>
<evidence type="ECO:0000313" key="4">
    <source>
        <dbReference type="Proteomes" id="UP001501074"/>
    </source>
</evidence>
<dbReference type="PANTHER" id="PTHR40278:SF1">
    <property type="entry name" value="DNA UTILIZATION PROTEIN HOFN"/>
    <property type="match status" value="1"/>
</dbReference>
<feature type="transmembrane region" description="Helical" evidence="2">
    <location>
        <begin position="45"/>
        <end position="64"/>
    </location>
</feature>
<gene>
    <name evidence="3" type="ORF">GCM10022223_65630</name>
</gene>
<sequence>MSESTTEVPPAVATGPKPVSWAPVPKVNLLPVEILEDRSFRRTQLVLIGVVVLVVGAIAAGTVIEKRAVDDAQAEADAAQGRVTVLQQQQSEYAEVPKIYAQVEAATAARKQAYVGDAPWYRYLRELDKARPGEVEFTSVVMTLSVAGALPVNPLTPVASASLSIEGTSPDYRRVAQWMDNFDAVPGLQSATLANAAQPDEDGAETTFSTTGVVGASALSGRYQTDDDQPATQDSQSSTS</sequence>
<dbReference type="InterPro" id="IPR052534">
    <property type="entry name" value="Extracell_DNA_Util/SecSys_Comp"/>
</dbReference>
<comment type="caution">
    <text evidence="3">The sequence shown here is derived from an EMBL/GenBank/DDBJ whole genome shotgun (WGS) entry which is preliminary data.</text>
</comment>
<name>A0ABP7APX3_9ACTN</name>
<dbReference type="PANTHER" id="PTHR40278">
    <property type="entry name" value="DNA UTILIZATION PROTEIN HOFN"/>
    <property type="match status" value="1"/>
</dbReference>
<evidence type="ECO:0000256" key="2">
    <source>
        <dbReference type="SAM" id="Phobius"/>
    </source>
</evidence>
<accession>A0ABP7APX3</accession>
<feature type="compositionally biased region" description="Polar residues" evidence="1">
    <location>
        <begin position="230"/>
        <end position="240"/>
    </location>
</feature>
<dbReference type="Pfam" id="PF05137">
    <property type="entry name" value="PilN"/>
    <property type="match status" value="1"/>
</dbReference>